<dbReference type="Proteomes" id="UP000267821">
    <property type="component" value="Unassembled WGS sequence"/>
</dbReference>
<dbReference type="AlphaFoldDB" id="A0A3N4LG37"/>
<organism evidence="2 3">
    <name type="scientific">Terfezia boudieri ATCC MYA-4762</name>
    <dbReference type="NCBI Taxonomy" id="1051890"/>
    <lineage>
        <taxon>Eukaryota</taxon>
        <taxon>Fungi</taxon>
        <taxon>Dikarya</taxon>
        <taxon>Ascomycota</taxon>
        <taxon>Pezizomycotina</taxon>
        <taxon>Pezizomycetes</taxon>
        <taxon>Pezizales</taxon>
        <taxon>Pezizaceae</taxon>
        <taxon>Terfezia</taxon>
    </lineage>
</organism>
<gene>
    <name evidence="2" type="ORF">L211DRAFT_851175</name>
</gene>
<dbReference type="EMBL" id="ML121557">
    <property type="protein sequence ID" value="RPB21696.1"/>
    <property type="molecule type" value="Genomic_DNA"/>
</dbReference>
<feature type="region of interest" description="Disordered" evidence="1">
    <location>
        <begin position="21"/>
        <end position="52"/>
    </location>
</feature>
<keyword evidence="3" id="KW-1185">Reference proteome</keyword>
<name>A0A3N4LG37_9PEZI</name>
<evidence type="ECO:0000313" key="2">
    <source>
        <dbReference type="EMBL" id="RPB21696.1"/>
    </source>
</evidence>
<reference evidence="2 3" key="1">
    <citation type="journal article" date="2018" name="Nat. Ecol. Evol.">
        <title>Pezizomycetes genomes reveal the molecular basis of ectomycorrhizal truffle lifestyle.</title>
        <authorList>
            <person name="Murat C."/>
            <person name="Payen T."/>
            <person name="Noel B."/>
            <person name="Kuo A."/>
            <person name="Morin E."/>
            <person name="Chen J."/>
            <person name="Kohler A."/>
            <person name="Krizsan K."/>
            <person name="Balestrini R."/>
            <person name="Da Silva C."/>
            <person name="Montanini B."/>
            <person name="Hainaut M."/>
            <person name="Levati E."/>
            <person name="Barry K.W."/>
            <person name="Belfiori B."/>
            <person name="Cichocki N."/>
            <person name="Clum A."/>
            <person name="Dockter R.B."/>
            <person name="Fauchery L."/>
            <person name="Guy J."/>
            <person name="Iotti M."/>
            <person name="Le Tacon F."/>
            <person name="Lindquist E.A."/>
            <person name="Lipzen A."/>
            <person name="Malagnac F."/>
            <person name="Mello A."/>
            <person name="Molinier V."/>
            <person name="Miyauchi S."/>
            <person name="Poulain J."/>
            <person name="Riccioni C."/>
            <person name="Rubini A."/>
            <person name="Sitrit Y."/>
            <person name="Splivallo R."/>
            <person name="Traeger S."/>
            <person name="Wang M."/>
            <person name="Zifcakova L."/>
            <person name="Wipf D."/>
            <person name="Zambonelli A."/>
            <person name="Paolocci F."/>
            <person name="Nowrousian M."/>
            <person name="Ottonello S."/>
            <person name="Baldrian P."/>
            <person name="Spatafora J.W."/>
            <person name="Henrissat B."/>
            <person name="Nagy L.G."/>
            <person name="Aury J.M."/>
            <person name="Wincker P."/>
            <person name="Grigoriev I.V."/>
            <person name="Bonfante P."/>
            <person name="Martin F.M."/>
        </authorList>
    </citation>
    <scope>NUCLEOTIDE SEQUENCE [LARGE SCALE GENOMIC DNA]</scope>
    <source>
        <strain evidence="2 3">ATCC MYA-4762</strain>
    </source>
</reference>
<accession>A0A3N4LG37</accession>
<sequence>MFSTNIMKQIALYLRKRFKHGQKGQCTRPRAPAPPPSQDYPNHDQNNKSKAMATTQPMTIKAVLAPDPSTINFIVDYGILIWISSHFSVLMFSNMVQNRQLIQIRYLIEYSPKMVSENGNKTQIRYFIFSELAYRPKLVVRSKSATISVLAYTPNVRSLLRNGMGFSSLKFTVFSGTIPLTITFANDLPSLALNDERNELLGHMELLNLAGLLSFLPLVTNIHPAPQKFIIHQYIEPLYPESYEFQTISGKRQLGFYFSQDIPTPFRYFFIDLVHMVIRPRISFTLQNLHNVSSWASILETYYSVHVENRAGTPQTRMDQQRAELVKMLAWCYEAHSKYHAVKLQDSFHRATSLLASVSDVIVVNDTALVQRGSRPMLVQAVPKKISAALAIQNTGSNECMECMEFYRS</sequence>
<proteinExistence type="predicted"/>
<evidence type="ECO:0000313" key="3">
    <source>
        <dbReference type="Proteomes" id="UP000267821"/>
    </source>
</evidence>
<protein>
    <submittedName>
        <fullName evidence="2">Uncharacterized protein</fullName>
    </submittedName>
</protein>
<dbReference type="InParanoid" id="A0A3N4LG37"/>
<evidence type="ECO:0000256" key="1">
    <source>
        <dbReference type="SAM" id="MobiDB-lite"/>
    </source>
</evidence>